<keyword evidence="3" id="KW-0732">Signal</keyword>
<dbReference type="Pfam" id="PF08085">
    <property type="entry name" value="Entericidin"/>
    <property type="match status" value="1"/>
</dbReference>
<dbReference type="AlphaFoldDB" id="A0A7X0PF01"/>
<sequence length="42" mass="4321">MKKTATFIALSLAFLLAGCNTVKGVGQDVQRAGGALERAANK</sequence>
<accession>A0A7X0PF01</accession>
<keyword evidence="6" id="KW-0449">Lipoprotein</keyword>
<evidence type="ECO:0000256" key="1">
    <source>
        <dbReference type="ARBA" id="ARBA00010296"/>
    </source>
</evidence>
<dbReference type="InterPro" id="IPR012556">
    <property type="entry name" value="Entericidin"/>
</dbReference>
<organism evidence="7 8">
    <name type="scientific">Acidovorax soli</name>
    <dbReference type="NCBI Taxonomy" id="592050"/>
    <lineage>
        <taxon>Bacteria</taxon>
        <taxon>Pseudomonadati</taxon>
        <taxon>Pseudomonadota</taxon>
        <taxon>Betaproteobacteria</taxon>
        <taxon>Burkholderiales</taxon>
        <taxon>Comamonadaceae</taxon>
        <taxon>Acidovorax</taxon>
    </lineage>
</organism>
<evidence type="ECO:0000256" key="6">
    <source>
        <dbReference type="ARBA" id="ARBA00023288"/>
    </source>
</evidence>
<keyword evidence="4" id="KW-0472">Membrane</keyword>
<evidence type="ECO:0000313" key="8">
    <source>
        <dbReference type="Proteomes" id="UP000575083"/>
    </source>
</evidence>
<protein>
    <submittedName>
        <fullName evidence="7">Putative small secreted protein</fullName>
    </submittedName>
</protein>
<evidence type="ECO:0000256" key="2">
    <source>
        <dbReference type="ARBA" id="ARBA00022475"/>
    </source>
</evidence>
<evidence type="ECO:0000256" key="5">
    <source>
        <dbReference type="ARBA" id="ARBA00023139"/>
    </source>
</evidence>
<keyword evidence="5" id="KW-0564">Palmitate</keyword>
<proteinExistence type="inferred from homology"/>
<dbReference type="RefSeq" id="WP_007850089.1">
    <property type="nucleotide sequence ID" value="NZ_JACHLK010000005.1"/>
</dbReference>
<comment type="caution">
    <text evidence="7">The sequence shown here is derived from an EMBL/GenBank/DDBJ whole genome shotgun (WGS) entry which is preliminary data.</text>
</comment>
<comment type="similarity">
    <text evidence="1">Belongs to the EcnA/EcnB lipoprotein family.</text>
</comment>
<evidence type="ECO:0000313" key="7">
    <source>
        <dbReference type="EMBL" id="MBB6560317.1"/>
    </source>
</evidence>
<reference evidence="7 8" key="1">
    <citation type="submission" date="2020-08" db="EMBL/GenBank/DDBJ databases">
        <title>Functional genomics of gut bacteria from endangered species of beetles.</title>
        <authorList>
            <person name="Carlos-Shanley C."/>
        </authorList>
    </citation>
    <scope>NUCLEOTIDE SEQUENCE [LARGE SCALE GENOMIC DNA]</scope>
    <source>
        <strain evidence="7 8">S00198</strain>
    </source>
</reference>
<dbReference type="PROSITE" id="PS51257">
    <property type="entry name" value="PROKAR_LIPOPROTEIN"/>
    <property type="match status" value="1"/>
</dbReference>
<evidence type="ECO:0000256" key="3">
    <source>
        <dbReference type="ARBA" id="ARBA00022729"/>
    </source>
</evidence>
<keyword evidence="2" id="KW-1003">Cell membrane</keyword>
<gene>
    <name evidence="7" type="ORF">HNP48_002991</name>
</gene>
<dbReference type="Proteomes" id="UP000575083">
    <property type="component" value="Unassembled WGS sequence"/>
</dbReference>
<evidence type="ECO:0000256" key="4">
    <source>
        <dbReference type="ARBA" id="ARBA00023136"/>
    </source>
</evidence>
<name>A0A7X0PF01_9BURK</name>
<dbReference type="GO" id="GO:0009636">
    <property type="term" value="P:response to toxic substance"/>
    <property type="evidence" value="ECO:0007669"/>
    <property type="project" value="InterPro"/>
</dbReference>
<dbReference type="GO" id="GO:0016020">
    <property type="term" value="C:membrane"/>
    <property type="evidence" value="ECO:0007669"/>
    <property type="project" value="InterPro"/>
</dbReference>
<dbReference type="EMBL" id="JACHLK010000005">
    <property type="protein sequence ID" value="MBB6560317.1"/>
    <property type="molecule type" value="Genomic_DNA"/>
</dbReference>
<keyword evidence="8" id="KW-1185">Reference proteome</keyword>